<keyword evidence="4" id="KW-1185">Reference proteome</keyword>
<dbReference type="InterPro" id="IPR014917">
    <property type="entry name" value="DUF1800"/>
</dbReference>
<keyword evidence="2" id="KW-0732">Signal</keyword>
<proteinExistence type="predicted"/>
<dbReference type="PANTHER" id="PTHR43737">
    <property type="entry name" value="BLL7424 PROTEIN"/>
    <property type="match status" value="1"/>
</dbReference>
<dbReference type="Proteomes" id="UP001530400">
    <property type="component" value="Unassembled WGS sequence"/>
</dbReference>
<gene>
    <name evidence="3" type="ORF">ACHAWO_001302</name>
</gene>
<comment type="caution">
    <text evidence="3">The sequence shown here is derived from an EMBL/GenBank/DDBJ whole genome shotgun (WGS) entry which is preliminary data.</text>
</comment>
<feature type="signal peptide" evidence="2">
    <location>
        <begin position="1"/>
        <end position="20"/>
    </location>
</feature>
<feature type="compositionally biased region" description="Low complexity" evidence="1">
    <location>
        <begin position="768"/>
        <end position="880"/>
    </location>
</feature>
<evidence type="ECO:0000313" key="4">
    <source>
        <dbReference type="Proteomes" id="UP001530400"/>
    </source>
</evidence>
<feature type="chain" id="PRO_5044785801" evidence="2">
    <location>
        <begin position="21"/>
        <end position="3110"/>
    </location>
</feature>
<feature type="region of interest" description="Disordered" evidence="1">
    <location>
        <begin position="731"/>
        <end position="885"/>
    </location>
</feature>
<accession>A0ABD3NH83</accession>
<feature type="region of interest" description="Disordered" evidence="1">
    <location>
        <begin position="2463"/>
        <end position="2659"/>
    </location>
</feature>
<organism evidence="3 4">
    <name type="scientific">Cyclotella atomus</name>
    <dbReference type="NCBI Taxonomy" id="382360"/>
    <lineage>
        <taxon>Eukaryota</taxon>
        <taxon>Sar</taxon>
        <taxon>Stramenopiles</taxon>
        <taxon>Ochrophyta</taxon>
        <taxon>Bacillariophyta</taxon>
        <taxon>Coscinodiscophyceae</taxon>
        <taxon>Thalassiosirophycidae</taxon>
        <taxon>Stephanodiscales</taxon>
        <taxon>Stephanodiscaceae</taxon>
        <taxon>Cyclotella</taxon>
    </lineage>
</organism>
<name>A0ABD3NH83_9STRA</name>
<evidence type="ECO:0000256" key="2">
    <source>
        <dbReference type="SAM" id="SignalP"/>
    </source>
</evidence>
<dbReference type="PANTHER" id="PTHR43737:SF1">
    <property type="entry name" value="DUF1501 DOMAIN-CONTAINING PROTEIN"/>
    <property type="match status" value="1"/>
</dbReference>
<evidence type="ECO:0000256" key="1">
    <source>
        <dbReference type="SAM" id="MobiDB-lite"/>
    </source>
</evidence>
<feature type="compositionally biased region" description="Low complexity" evidence="1">
    <location>
        <begin position="2641"/>
        <end position="2659"/>
    </location>
</feature>
<sequence>MAPLLPRLLLLTLLPYLATPLTCPSYTSRHGTTTGPLDLSTSTTLTLTNTPSPGTLCTLYTISTSTGHYPQSYYIPLGRSYDGHNWERVAGKYNTLSYTCSSGECVVTLPEDLSSADVYLTSYLYTLTASQTSARFFERASFGATPSMLTLATDESSMANWISDQLDESKTPLSSHREYFRKRLNPRMVQLGKFGRDGPRVCEVNSRWRGFAFTKKDYIISSSIYDNYWPIAQHNATLETKTVSSTTKYIWRFAGHIRTMLSSPPQLSEDDSTIPDGDYIVCGVDNLPGSVYSTQDEQELYAKFQIVIDDTCKHVKGGNPDVFIDPSFLSDEITPGGHVVDFTSVPSQELVAIGTQFPDTVRLLTKTDYYDSHQGECDAFPDPEKTDYRNTGWLYSPYYEGRKHPNWRNKTAMFIDEPIYAKMPDNTYYLHDRRYTPVENTPTNPLSDGGGTMTMESIYRDINSYEVTDGKLLPVDVDDNPRTKSSLSGNEQAIYCSNSQPNIFNENNCKLSTDPNACVRMSADDEDTVVVVKLTPLALSKINGYANTTLFQVNGLEFTSATELPCTMGSLSRWVVQDGVSTKGDCDALGSVTVEAETYSAFTDLLYYSVSNNVMLRDVTMHEKFQGSGCHANDANKYGFSIFDYSSSTCFLNEHPENLDVFYVQDDNISALGVSGTISWISSGLTMDDWDDFMSNRTLYDYYGRTGDLLKLEDMMESLGVYKLYGGKDVTSAPTTSPSEMPSYGPSASLVPNIIPSELPSAMPSDKPSLSTAPSDSPSSTNPPSLTQHPSSSPSTEFPSESPSLSLKPSSTPSSQPSTSAEPSSTPSDPQHPSDSPSNVPSLSLSPSSSPSESLEPSNSPSSQPSSIPSASAAPSSVPSMTAVPSMEPTQISHVARTINDMAFFDVANDPDVAYVILKSEFAGLTGGVLVCGSEGEIAPDPTEDDYFDYWTRRMDDTTPVEGEQKKTVWTNIALEGRDQLAQRIAFALSQIFAISPSFLGYPRLSEAYTYFYDLFVLHGTTTYREVLKNIAYSVKMGMQLSHAGSKSLRYYYDGRNKVRFPDENYAREVMQLETIGLEMLNMDGTVIRDSRGDVIPTYDTEDILTFARAWTGFDMPIRRGNYEEKDALTISWMDPMTLDGRGRDWFPKRDLLDGWIGDRYPLCSDLPVRHFLKTGATFKLLGKSSQPRYSFNDPAWEGEESINRMTLDPNSALLSLLCAESGGSCTYPASVTLQSDIECSGFECDLATMQVFQVAPNVFYEYVRRPCVHFAFLDDAKTVYAGWRADSIGRMCASPSQPVATTTCCFNGIGSPELFCVYTGEFVDYQTNFDRCGGDESHICHNAVDTVDKCGECCDQIRSYKKDNPEYNYWQWSKGGCNYQVKINLDGTVAMIHVPEENLRVAQMVGNSIKNMNYFAVPWPVDPFLGDRLYPSIENGCGNGTCIEQSDWTCLCNVTVSNSMAFTSDPADANAIRETLKIGAFEPSYFDAGIYASPVTLSTDSSVSVYHLSNVNDYSEDTIFMLLDEFGGETIYLKNLASTITIGDDVNDYYTEPLRRPLVMRNPLSFFDVVKPETRDAYYETEAVIDHYMHHPNAAPFVSMQLIQHIAGISNPSPSYVERVSTAFATGTFVSNGITFGTGKLSDMKAVVAAILLDQEATSSTLDADPTHGGIKEPIIKVMQYLRSMEYTKNDWYRHVHPQLSNMVAKVGQMVHESPDQFSFFLLDYSPPGQMNQASLFAPAGQVLTLSTTISTVEGLFSLVRQGLSAFQGGFGTYNFGYSGSLVAGDYSRSVGYLSFSPTGSTTTEKVQEIADLLTSGRLSPEAITAIATTVDQEANLETKIRLAQQIIATSPEYHTTNLASRNGNTREPTPIQERSADPYKAVVVLHLSGGLDSFNVLMPHGSCPNYQYYRNGREVLAIKDTAMLTITNPNTEAYSCNKMGIHPSIPILKEIYDDGKGIFMANIGHLHKPVTKNNWFTETKTHLFSHKTMEREAQLVDAFQEDGWSTGVLGRMLDKLQLDHGMSVSANGIDGKGFIIEGNPATGRTVDVIPSSGVNVLTRQSLESQDNDVEGILKMMEFMNKKFDITSGIFAQFWAQNLIDTINKTDYLSNLLSTTTLMNQDLFTGSVGRKLNIISRMILKNEDRNVNRDAFFITMGGYDGHALSNDNLEGNLPVVERGLRAFYKEMTDQGLLNHVTFVLMSEFGRTTSPNSGLGSDHAWGGNAFVFGGEIKGGTLLGAYPLRLDEKDMQNVGRGRLIPAISWESMWYGITNWFGITDGKEIEYVLPNNGNMGCQLYPDSVMYTTGNNTISGCNDRMVEMKLSMFLNEPRYLTGMEQKKICKAAIAKVAKRANVTSRCIVVDQKVVVSVDFNRRRTLSGLDGLRYLQAANDTNATYEVEAEVALDYDDTVNKTGAQYIEDVTSFTADMNEELTGNCTGTCEFKIDNVAAVLAFEAQVTDAPSMSPSVSLAPSDRPSNVPSNIPSESPSKSSMPSESPSISTQPSSQPSTAPSKSAQPSETPSISSQPSSQPSSEPSKSPHESPSSSPSSQPSESPSAIPSISTKPSTSPSDSPSFSPSDKPSASPSDDPSLHPSQSPSGKPSSSPSESPSDIPSSSPSRSPSGSPSDNPSFLPSNDKKPSGSPSEAPSSMPSIAPSAFPSRDCPEIPDNCGTGMWSPYICECLCIRPHCPGDDGLSCSSSSTSCTNDYYRNVFRDYDCPWFKHGDACMRGENVPAGTKQIHRSKDACCQSEFPNDIAGCDERTGGFYQLHYNARFTMTGTDCSTPSSDLALAASDIAKSTIASLCTKIPGLRCDPGDKVIVNKFCGQNVEHEVDYQSSSRFRFLTSSDEIVEYTILLYGIAESDIRQKDSLLSQYLQGASLNAILADILNQITINGSTQSLQSVSAIYYAFMNSFIQGLGLYYPAWGSAETCLNDGNQPEYMNTQPELWLTSTLDECCKQYYGWNEAGCKLENTEANLLSGSGSASFADPTADLYYPDWGHTNTCVANGQAPPYMKKQSDIWMYATLDACCKAYYSWEDDYIACLGGSNSATVAPSEGWYVKWDSYTCVKNCEGASPCGGIRKQWNVLHDTKKKCCDEHLWWAGNDCSA</sequence>
<dbReference type="Pfam" id="PF07394">
    <property type="entry name" value="DUF1501"/>
    <property type="match status" value="1"/>
</dbReference>
<feature type="compositionally biased region" description="Polar residues" evidence="1">
    <location>
        <begin position="2463"/>
        <end position="2479"/>
    </location>
</feature>
<dbReference type="InterPro" id="IPR010869">
    <property type="entry name" value="DUF1501"/>
</dbReference>
<dbReference type="EMBL" id="JALLPJ020001159">
    <property type="protein sequence ID" value="KAL3775308.1"/>
    <property type="molecule type" value="Genomic_DNA"/>
</dbReference>
<dbReference type="Pfam" id="PF08811">
    <property type="entry name" value="DUF1800"/>
    <property type="match status" value="2"/>
</dbReference>
<feature type="compositionally biased region" description="Low complexity" evidence="1">
    <location>
        <begin position="2480"/>
        <end position="2631"/>
    </location>
</feature>
<evidence type="ECO:0000313" key="3">
    <source>
        <dbReference type="EMBL" id="KAL3775308.1"/>
    </source>
</evidence>
<protein>
    <submittedName>
        <fullName evidence="3">Uncharacterized protein</fullName>
    </submittedName>
</protein>
<reference evidence="3 4" key="1">
    <citation type="submission" date="2024-10" db="EMBL/GenBank/DDBJ databases">
        <title>Updated reference genomes for cyclostephanoid diatoms.</title>
        <authorList>
            <person name="Roberts W.R."/>
            <person name="Alverson A.J."/>
        </authorList>
    </citation>
    <scope>NUCLEOTIDE SEQUENCE [LARGE SCALE GENOMIC DNA]</scope>
    <source>
        <strain evidence="3 4">AJA010-31</strain>
    </source>
</reference>